<evidence type="ECO:0000313" key="4">
    <source>
        <dbReference type="Proteomes" id="UP000230557"/>
    </source>
</evidence>
<dbReference type="Pfam" id="PF01370">
    <property type="entry name" value="Epimerase"/>
    <property type="match status" value="1"/>
</dbReference>
<dbReference type="Gene3D" id="3.40.50.720">
    <property type="entry name" value="NAD(P)-binding Rossmann-like Domain"/>
    <property type="match status" value="1"/>
</dbReference>
<accession>A0A2H0VEB5</accession>
<proteinExistence type="inferred from homology"/>
<dbReference type="AlphaFoldDB" id="A0A2H0VEB5"/>
<evidence type="ECO:0000313" key="3">
    <source>
        <dbReference type="EMBL" id="PIR97435.1"/>
    </source>
</evidence>
<protein>
    <recommendedName>
        <fullName evidence="2">NAD-dependent epimerase/dehydratase domain-containing protein</fullName>
    </recommendedName>
</protein>
<dbReference type="CDD" id="cd08946">
    <property type="entry name" value="SDR_e"/>
    <property type="match status" value="1"/>
</dbReference>
<organism evidence="3 4">
    <name type="scientific">Candidatus Doudnabacteria bacterium CG10_big_fil_rev_8_21_14_0_10_41_10</name>
    <dbReference type="NCBI Taxonomy" id="1974551"/>
    <lineage>
        <taxon>Bacteria</taxon>
        <taxon>Candidatus Doudnaibacteriota</taxon>
    </lineage>
</organism>
<gene>
    <name evidence="3" type="ORF">COT91_01360</name>
</gene>
<sequence length="249" mass="27899">MKKPKLLITGSQGIIGKVLSNKLADKFEIIGLDTVDSNQKNYFKVDLSDFTLAQKVFEEAKSIDYIIHLAADSNPNALWDSVLKNNIISTKNLFQVATQNKVKKVIYASTIHVTGVYQKYLNEKILEKRISIQDPVSPDGYYASSKVFGEALARQYYELEGLSVICLRIGAFLADDDPTKDNKNLKIWISHDDLIQLIVKVLNSEIGFGVYYAISNNSGLLFDIDNAKKDLGYSPKNNSQGAEFTILKY</sequence>
<dbReference type="Proteomes" id="UP000230557">
    <property type="component" value="Unassembled WGS sequence"/>
</dbReference>
<reference evidence="4" key="1">
    <citation type="submission" date="2017-09" db="EMBL/GenBank/DDBJ databases">
        <title>Depth-based differentiation of microbial function through sediment-hosted aquifers and enrichment of novel symbionts in the deep terrestrial subsurface.</title>
        <authorList>
            <person name="Probst A.J."/>
            <person name="Ladd B."/>
            <person name="Jarett J.K."/>
            <person name="Geller-Mcgrath D.E."/>
            <person name="Sieber C.M.K."/>
            <person name="Emerson J.B."/>
            <person name="Anantharaman K."/>
            <person name="Thomas B.C."/>
            <person name="Malmstrom R."/>
            <person name="Stieglmeier M."/>
            <person name="Klingl A."/>
            <person name="Woyke T."/>
            <person name="Ryan C.M."/>
            <person name="Banfield J.F."/>
        </authorList>
    </citation>
    <scope>NUCLEOTIDE SEQUENCE [LARGE SCALE GENOMIC DNA]</scope>
</reference>
<feature type="domain" description="NAD-dependent epimerase/dehydratase" evidence="2">
    <location>
        <begin position="7"/>
        <end position="176"/>
    </location>
</feature>
<dbReference type="PANTHER" id="PTHR43000">
    <property type="entry name" value="DTDP-D-GLUCOSE 4,6-DEHYDRATASE-RELATED"/>
    <property type="match status" value="1"/>
</dbReference>
<comment type="similarity">
    <text evidence="1">Belongs to the NAD(P)-dependent epimerase/dehydratase family.</text>
</comment>
<dbReference type="SUPFAM" id="SSF51735">
    <property type="entry name" value="NAD(P)-binding Rossmann-fold domains"/>
    <property type="match status" value="1"/>
</dbReference>
<dbReference type="EMBL" id="PFAJ01000017">
    <property type="protein sequence ID" value="PIR97435.1"/>
    <property type="molecule type" value="Genomic_DNA"/>
</dbReference>
<evidence type="ECO:0000259" key="2">
    <source>
        <dbReference type="Pfam" id="PF01370"/>
    </source>
</evidence>
<comment type="caution">
    <text evidence="3">The sequence shown here is derived from an EMBL/GenBank/DDBJ whole genome shotgun (WGS) entry which is preliminary data.</text>
</comment>
<dbReference type="InterPro" id="IPR001509">
    <property type="entry name" value="Epimerase_deHydtase"/>
</dbReference>
<dbReference type="InterPro" id="IPR036291">
    <property type="entry name" value="NAD(P)-bd_dom_sf"/>
</dbReference>
<evidence type="ECO:0000256" key="1">
    <source>
        <dbReference type="ARBA" id="ARBA00007637"/>
    </source>
</evidence>
<name>A0A2H0VEB5_9BACT</name>